<gene>
    <name evidence="1" type="ORF">PDIGIT_LOCUS2536</name>
</gene>
<proteinExistence type="predicted"/>
<evidence type="ECO:0000313" key="2">
    <source>
        <dbReference type="Proteomes" id="UP001152607"/>
    </source>
</evidence>
<dbReference type="Proteomes" id="UP001152607">
    <property type="component" value="Unassembled WGS sequence"/>
</dbReference>
<keyword evidence="2" id="KW-1185">Reference proteome</keyword>
<name>A0A9W4U429_9PLEO</name>
<accession>A0A9W4U429</accession>
<organism evidence="1 2">
    <name type="scientific">Periconia digitata</name>
    <dbReference type="NCBI Taxonomy" id="1303443"/>
    <lineage>
        <taxon>Eukaryota</taxon>
        <taxon>Fungi</taxon>
        <taxon>Dikarya</taxon>
        <taxon>Ascomycota</taxon>
        <taxon>Pezizomycotina</taxon>
        <taxon>Dothideomycetes</taxon>
        <taxon>Pleosporomycetidae</taxon>
        <taxon>Pleosporales</taxon>
        <taxon>Massarineae</taxon>
        <taxon>Periconiaceae</taxon>
        <taxon>Periconia</taxon>
    </lineage>
</organism>
<evidence type="ECO:0000313" key="1">
    <source>
        <dbReference type="EMBL" id="CAI6293124.1"/>
    </source>
</evidence>
<reference evidence="1" key="1">
    <citation type="submission" date="2023-01" db="EMBL/GenBank/DDBJ databases">
        <authorList>
            <person name="Van Ghelder C."/>
            <person name="Rancurel C."/>
        </authorList>
    </citation>
    <scope>NUCLEOTIDE SEQUENCE</scope>
    <source>
        <strain evidence="1">CNCM I-4278</strain>
    </source>
</reference>
<sequence length="91" mass="10420">MTDRSTYIACGYRVMYDSNEYDKPSCESSVDPSDMKWQKTSLHLPIHRLFGAFGSPIQRLRMPGYLPRHCSHGPKSLSVAVQLAFRLENEL</sequence>
<dbReference type="AlphaFoldDB" id="A0A9W4U429"/>
<protein>
    <submittedName>
        <fullName evidence="1">Uncharacterized protein</fullName>
    </submittedName>
</protein>
<comment type="caution">
    <text evidence="1">The sequence shown here is derived from an EMBL/GenBank/DDBJ whole genome shotgun (WGS) entry which is preliminary data.</text>
</comment>
<dbReference type="EMBL" id="CAOQHR010000002">
    <property type="protein sequence ID" value="CAI6293124.1"/>
    <property type="molecule type" value="Genomic_DNA"/>
</dbReference>